<sequence>MKIHQALFSFSLIILLSSISTLAQSPAASPKLPPKKPSPVVPKAPAPAPAKPLVPTLPHSPESSSDSTPDDITRILKKAKVFTVFGRLLKTTEIINNVNSQLITAKSGGLTILAPDDGAFSELKAGFLNSLNNGQKIELLQFHILPVFVASNNFDSLNNPVQTLAGTDNPARLQLNVTTIGDSVNITTGVVNATIKGVVYSDRQLAIYRLDKVLLPLDFVLPKSAPAAAPAGLAKTPKTDKEKPSEDDDSADDTSKEKSGVDGVFRSQGAMLMSLGVALVVGAAMWC</sequence>
<protein>
    <recommendedName>
        <fullName evidence="10">FAS1 domain-containing protein</fullName>
    </recommendedName>
</protein>
<dbReference type="GO" id="GO:0098552">
    <property type="term" value="C:side of membrane"/>
    <property type="evidence" value="ECO:0007669"/>
    <property type="project" value="UniProtKB-KW"/>
</dbReference>
<keyword evidence="4" id="KW-0325">Glycoprotein</keyword>
<dbReference type="InterPro" id="IPR045003">
    <property type="entry name" value="FLA_A"/>
</dbReference>
<dbReference type="Pfam" id="PF02469">
    <property type="entry name" value="Fasciclin"/>
    <property type="match status" value="1"/>
</dbReference>
<comment type="subcellular location">
    <subcellularLocation>
        <location evidence="1">Cell membrane</location>
        <topology evidence="1">Lipid-anchor</topology>
        <topology evidence="1">GPI-anchor</topology>
    </subcellularLocation>
</comment>
<evidence type="ECO:0000256" key="4">
    <source>
        <dbReference type="ARBA" id="ARBA00022622"/>
    </source>
</evidence>
<keyword evidence="4" id="KW-0449">Lipoprotein</keyword>
<dbReference type="FunFam" id="2.30.180.10:FF:000009">
    <property type="entry name" value="Fasciclin-like arabinogalactan protein 11"/>
    <property type="match status" value="1"/>
</dbReference>
<feature type="region of interest" description="Disordered" evidence="8">
    <location>
        <begin position="230"/>
        <end position="261"/>
    </location>
</feature>
<evidence type="ECO:0000256" key="3">
    <source>
        <dbReference type="ARBA" id="ARBA00022475"/>
    </source>
</evidence>
<dbReference type="PROSITE" id="PS50213">
    <property type="entry name" value="FAS1"/>
    <property type="match status" value="1"/>
</dbReference>
<name>A0AAE1NAV2_9FABA</name>
<gene>
    <name evidence="11" type="ORF">QN277_003016</name>
</gene>
<dbReference type="InterPro" id="IPR000782">
    <property type="entry name" value="FAS1_domain"/>
</dbReference>
<dbReference type="Gene3D" id="2.30.180.10">
    <property type="entry name" value="FAS1 domain"/>
    <property type="match status" value="1"/>
</dbReference>
<feature type="chain" id="PRO_5041924680" description="FAS1 domain-containing protein" evidence="9">
    <location>
        <begin position="24"/>
        <end position="287"/>
    </location>
</feature>
<evidence type="ECO:0000256" key="1">
    <source>
        <dbReference type="ARBA" id="ARBA00004609"/>
    </source>
</evidence>
<dbReference type="AlphaFoldDB" id="A0AAE1NAV2"/>
<dbReference type="PANTHER" id="PTHR32077">
    <property type="entry name" value="FASCICLIN-LIKE ARABINOGALACTAN PROTEIN"/>
    <property type="match status" value="1"/>
</dbReference>
<feature type="domain" description="FAS1" evidence="10">
    <location>
        <begin position="69"/>
        <end position="214"/>
    </location>
</feature>
<dbReference type="PANTHER" id="PTHR32077:SF45">
    <property type="entry name" value="FASCICLIN DOMAIN PROTEIN"/>
    <property type="match status" value="1"/>
</dbReference>
<dbReference type="SMART" id="SM00554">
    <property type="entry name" value="FAS1"/>
    <property type="match status" value="1"/>
</dbReference>
<dbReference type="GO" id="GO:0005886">
    <property type="term" value="C:plasma membrane"/>
    <property type="evidence" value="ECO:0007669"/>
    <property type="project" value="UniProtKB-SubCell"/>
</dbReference>
<accession>A0AAE1NAV2</accession>
<dbReference type="EMBL" id="JAWXYG010000001">
    <property type="protein sequence ID" value="KAK4286463.1"/>
    <property type="molecule type" value="Genomic_DNA"/>
</dbReference>
<proteinExistence type="inferred from homology"/>
<dbReference type="InterPro" id="IPR036378">
    <property type="entry name" value="FAS1_dom_sf"/>
</dbReference>
<comment type="function">
    <text evidence="7">May be a cell surface adhesion protein.</text>
</comment>
<keyword evidence="5 9" id="KW-0732">Signal</keyword>
<dbReference type="GO" id="GO:0009834">
    <property type="term" value="P:plant-type secondary cell wall biogenesis"/>
    <property type="evidence" value="ECO:0007669"/>
    <property type="project" value="TreeGrafter"/>
</dbReference>
<evidence type="ECO:0000256" key="2">
    <source>
        <dbReference type="ARBA" id="ARBA00007843"/>
    </source>
</evidence>
<evidence type="ECO:0000259" key="10">
    <source>
        <dbReference type="PROSITE" id="PS50213"/>
    </source>
</evidence>
<keyword evidence="3" id="KW-1003">Cell membrane</keyword>
<keyword evidence="12" id="KW-1185">Reference proteome</keyword>
<feature type="compositionally biased region" description="Low complexity" evidence="8">
    <location>
        <begin position="53"/>
        <end position="67"/>
    </location>
</feature>
<feature type="region of interest" description="Disordered" evidence="8">
    <location>
        <begin position="26"/>
        <end position="70"/>
    </location>
</feature>
<feature type="compositionally biased region" description="Pro residues" evidence="8">
    <location>
        <begin position="31"/>
        <end position="52"/>
    </location>
</feature>
<evidence type="ECO:0000313" key="11">
    <source>
        <dbReference type="EMBL" id="KAK4286463.1"/>
    </source>
</evidence>
<comment type="similarity">
    <text evidence="2">Belongs to the fasciclin-like AGP family.</text>
</comment>
<dbReference type="Proteomes" id="UP001293593">
    <property type="component" value="Unassembled WGS sequence"/>
</dbReference>
<feature type="signal peptide" evidence="9">
    <location>
        <begin position="1"/>
        <end position="23"/>
    </location>
</feature>
<comment type="caution">
    <text evidence="11">The sequence shown here is derived from an EMBL/GenBank/DDBJ whole genome shotgun (WGS) entry which is preliminary data.</text>
</comment>
<evidence type="ECO:0000313" key="12">
    <source>
        <dbReference type="Proteomes" id="UP001293593"/>
    </source>
</evidence>
<evidence type="ECO:0000256" key="5">
    <source>
        <dbReference type="ARBA" id="ARBA00022729"/>
    </source>
</evidence>
<dbReference type="SUPFAM" id="SSF82153">
    <property type="entry name" value="FAS1 domain"/>
    <property type="match status" value="1"/>
</dbReference>
<evidence type="ECO:0000256" key="9">
    <source>
        <dbReference type="SAM" id="SignalP"/>
    </source>
</evidence>
<organism evidence="11 12">
    <name type="scientific">Acacia crassicarpa</name>
    <name type="common">northern wattle</name>
    <dbReference type="NCBI Taxonomy" id="499986"/>
    <lineage>
        <taxon>Eukaryota</taxon>
        <taxon>Viridiplantae</taxon>
        <taxon>Streptophyta</taxon>
        <taxon>Embryophyta</taxon>
        <taxon>Tracheophyta</taxon>
        <taxon>Spermatophyta</taxon>
        <taxon>Magnoliopsida</taxon>
        <taxon>eudicotyledons</taxon>
        <taxon>Gunneridae</taxon>
        <taxon>Pentapetalae</taxon>
        <taxon>rosids</taxon>
        <taxon>fabids</taxon>
        <taxon>Fabales</taxon>
        <taxon>Fabaceae</taxon>
        <taxon>Caesalpinioideae</taxon>
        <taxon>mimosoid clade</taxon>
        <taxon>Acacieae</taxon>
        <taxon>Acacia</taxon>
    </lineage>
</organism>
<evidence type="ECO:0000256" key="8">
    <source>
        <dbReference type="SAM" id="MobiDB-lite"/>
    </source>
</evidence>
<reference evidence="11" key="1">
    <citation type="submission" date="2023-10" db="EMBL/GenBank/DDBJ databases">
        <title>Chromosome-level genome of the transformable northern wattle, Acacia crassicarpa.</title>
        <authorList>
            <person name="Massaro I."/>
            <person name="Sinha N.R."/>
            <person name="Poethig S."/>
            <person name="Leichty A.R."/>
        </authorList>
    </citation>
    <scope>NUCLEOTIDE SEQUENCE</scope>
    <source>
        <strain evidence="11">Acra3RX</strain>
        <tissue evidence="11">Leaf</tissue>
    </source>
</reference>
<evidence type="ECO:0000256" key="7">
    <source>
        <dbReference type="ARBA" id="ARBA00024686"/>
    </source>
</evidence>
<evidence type="ECO:0000256" key="6">
    <source>
        <dbReference type="ARBA" id="ARBA00023136"/>
    </source>
</evidence>
<keyword evidence="6" id="KW-0472">Membrane</keyword>
<keyword evidence="4" id="KW-0336">GPI-anchor</keyword>